<dbReference type="Gene3D" id="1.10.287.470">
    <property type="entry name" value="Helix hairpin bin"/>
    <property type="match status" value="1"/>
</dbReference>
<name>A0A6L9UDW7_9HYPH</name>
<dbReference type="Pfam" id="PF25967">
    <property type="entry name" value="RND-MFP_C"/>
    <property type="match status" value="1"/>
</dbReference>
<feature type="domain" description="Multidrug resistance protein MdtA-like alpha-helical hairpin" evidence="6">
    <location>
        <begin position="98"/>
        <end position="167"/>
    </location>
</feature>
<dbReference type="SUPFAM" id="SSF111369">
    <property type="entry name" value="HlyD-like secretion proteins"/>
    <property type="match status" value="1"/>
</dbReference>
<dbReference type="GO" id="GO:0046677">
    <property type="term" value="P:response to antibiotic"/>
    <property type="evidence" value="ECO:0007669"/>
    <property type="project" value="TreeGrafter"/>
</dbReference>
<dbReference type="PANTHER" id="PTHR30158:SF10">
    <property type="entry name" value="CATION EFFLUX PUMP"/>
    <property type="match status" value="1"/>
</dbReference>
<dbReference type="GO" id="GO:0030313">
    <property type="term" value="C:cell envelope"/>
    <property type="evidence" value="ECO:0007669"/>
    <property type="project" value="UniProtKB-SubCell"/>
</dbReference>
<reference evidence="10 11" key="1">
    <citation type="submission" date="2019-12" db="EMBL/GenBank/DDBJ databases">
        <title>Rhizobium genotypes associated with high levels of biological nitrogen fixation by grain legumes in a temperate-maritime cropping system.</title>
        <authorList>
            <person name="Maluk M."/>
            <person name="Francesc Ferrando Molina F."/>
            <person name="Lopez Del Egido L."/>
            <person name="Lafos M."/>
            <person name="Langarica-Fuentes A."/>
            <person name="Gebre Yohannes G."/>
            <person name="Young M.W."/>
            <person name="Martin P."/>
            <person name="Gantlett R."/>
            <person name="Kenicer G."/>
            <person name="Hawes C."/>
            <person name="Begg G.S."/>
            <person name="Quilliam R.S."/>
            <person name="Squire G.R."/>
            <person name="Poole P.S."/>
            <person name="Young P.W."/>
            <person name="Iannetta P.M."/>
            <person name="James E.K."/>
        </authorList>
    </citation>
    <scope>NUCLEOTIDE SEQUENCE [LARGE SCALE GENOMIC DNA]</scope>
    <source>
        <strain evidence="10 11">JHI1118</strain>
    </source>
</reference>
<protein>
    <submittedName>
        <fullName evidence="10">Efflux RND transporter periplasmic adaptor subunit</fullName>
    </submittedName>
</protein>
<dbReference type="Gene3D" id="2.40.50.100">
    <property type="match status" value="1"/>
</dbReference>
<dbReference type="RefSeq" id="WP_163993163.1">
    <property type="nucleotide sequence ID" value="NZ_WUEY01000026.1"/>
</dbReference>
<keyword evidence="5" id="KW-0732">Signal</keyword>
<comment type="similarity">
    <text evidence="2">Belongs to the membrane fusion protein (MFP) (TC 8.A.1) family.</text>
</comment>
<dbReference type="InterPro" id="IPR058626">
    <property type="entry name" value="MdtA-like_b-barrel"/>
</dbReference>
<evidence type="ECO:0000256" key="5">
    <source>
        <dbReference type="SAM" id="SignalP"/>
    </source>
</evidence>
<organism evidence="10 11">
    <name type="scientific">Rhizobium lusitanum</name>
    <dbReference type="NCBI Taxonomy" id="293958"/>
    <lineage>
        <taxon>Bacteria</taxon>
        <taxon>Pseudomonadati</taxon>
        <taxon>Pseudomonadota</taxon>
        <taxon>Alphaproteobacteria</taxon>
        <taxon>Hyphomicrobiales</taxon>
        <taxon>Rhizobiaceae</taxon>
        <taxon>Rhizobium/Agrobacterium group</taxon>
        <taxon>Rhizobium</taxon>
    </lineage>
</organism>
<evidence type="ECO:0000259" key="8">
    <source>
        <dbReference type="Pfam" id="PF25944"/>
    </source>
</evidence>
<evidence type="ECO:0000256" key="3">
    <source>
        <dbReference type="SAM" id="Coils"/>
    </source>
</evidence>
<dbReference type="AlphaFoldDB" id="A0A6L9UDW7"/>
<dbReference type="Pfam" id="PF25876">
    <property type="entry name" value="HH_MFP_RND"/>
    <property type="match status" value="1"/>
</dbReference>
<proteinExistence type="inferred from homology"/>
<feature type="domain" description="Multidrug resistance protein MdtA-like C-terminal permuted SH3" evidence="9">
    <location>
        <begin position="298"/>
        <end position="357"/>
    </location>
</feature>
<feature type="domain" description="Multidrug resistance protein MdtA-like barrel-sandwich hybrid" evidence="7">
    <location>
        <begin position="57"/>
        <end position="194"/>
    </location>
</feature>
<dbReference type="InterPro" id="IPR058624">
    <property type="entry name" value="MdtA-like_HH"/>
</dbReference>
<evidence type="ECO:0000256" key="4">
    <source>
        <dbReference type="SAM" id="MobiDB-lite"/>
    </source>
</evidence>
<feature type="compositionally biased region" description="Low complexity" evidence="4">
    <location>
        <begin position="380"/>
        <end position="395"/>
    </location>
</feature>
<dbReference type="GO" id="GO:0022857">
    <property type="term" value="F:transmembrane transporter activity"/>
    <property type="evidence" value="ECO:0007669"/>
    <property type="project" value="InterPro"/>
</dbReference>
<dbReference type="PANTHER" id="PTHR30158">
    <property type="entry name" value="ACRA/E-RELATED COMPONENT OF DRUG EFFLUX TRANSPORTER"/>
    <property type="match status" value="1"/>
</dbReference>
<feature type="region of interest" description="Disordered" evidence="4">
    <location>
        <begin position="371"/>
        <end position="395"/>
    </location>
</feature>
<dbReference type="EMBL" id="WUEY01000026">
    <property type="protein sequence ID" value="NEI74165.1"/>
    <property type="molecule type" value="Genomic_DNA"/>
</dbReference>
<dbReference type="GO" id="GO:0005886">
    <property type="term" value="C:plasma membrane"/>
    <property type="evidence" value="ECO:0007669"/>
    <property type="project" value="TreeGrafter"/>
</dbReference>
<evidence type="ECO:0000259" key="7">
    <source>
        <dbReference type="Pfam" id="PF25917"/>
    </source>
</evidence>
<accession>A0A6L9UDW7</accession>
<dbReference type="Gene3D" id="2.40.30.170">
    <property type="match status" value="1"/>
</dbReference>
<dbReference type="Gene3D" id="2.40.420.20">
    <property type="match status" value="1"/>
</dbReference>
<dbReference type="InterPro" id="IPR058625">
    <property type="entry name" value="MdtA-like_BSH"/>
</dbReference>
<dbReference type="NCBIfam" id="TIGR01730">
    <property type="entry name" value="RND_mfp"/>
    <property type="match status" value="1"/>
</dbReference>
<dbReference type="Pfam" id="PF25917">
    <property type="entry name" value="BSH_RND"/>
    <property type="match status" value="1"/>
</dbReference>
<dbReference type="InterPro" id="IPR006143">
    <property type="entry name" value="RND_pump_MFP"/>
</dbReference>
<feature type="signal peptide" evidence="5">
    <location>
        <begin position="1"/>
        <end position="24"/>
    </location>
</feature>
<gene>
    <name evidence="10" type="ORF">GR212_31905</name>
</gene>
<feature type="chain" id="PRO_5026876986" evidence="5">
    <location>
        <begin position="25"/>
        <end position="395"/>
    </location>
</feature>
<evidence type="ECO:0000256" key="1">
    <source>
        <dbReference type="ARBA" id="ARBA00004196"/>
    </source>
</evidence>
<evidence type="ECO:0000259" key="9">
    <source>
        <dbReference type="Pfam" id="PF25967"/>
    </source>
</evidence>
<evidence type="ECO:0000256" key="2">
    <source>
        <dbReference type="ARBA" id="ARBA00009477"/>
    </source>
</evidence>
<comment type="caution">
    <text evidence="10">The sequence shown here is derived from an EMBL/GenBank/DDBJ whole genome shotgun (WGS) entry which is preliminary data.</text>
</comment>
<feature type="coiled-coil region" evidence="3">
    <location>
        <begin position="136"/>
        <end position="163"/>
    </location>
</feature>
<keyword evidence="3" id="KW-0175">Coiled coil</keyword>
<comment type="subcellular location">
    <subcellularLocation>
        <location evidence="1">Cell envelope</location>
    </subcellularLocation>
</comment>
<feature type="domain" description="Multidrug resistance protein MdtA-like beta-barrel" evidence="8">
    <location>
        <begin position="224"/>
        <end position="292"/>
    </location>
</feature>
<evidence type="ECO:0000313" key="11">
    <source>
        <dbReference type="Proteomes" id="UP000483035"/>
    </source>
</evidence>
<evidence type="ECO:0000313" key="10">
    <source>
        <dbReference type="EMBL" id="NEI74165.1"/>
    </source>
</evidence>
<dbReference type="Proteomes" id="UP000483035">
    <property type="component" value="Unassembled WGS sequence"/>
</dbReference>
<dbReference type="InterPro" id="IPR058627">
    <property type="entry name" value="MdtA-like_C"/>
</dbReference>
<sequence>MRITDHHGRLVAFLLLLAASTASAQQSPPPPQVSVAKPLLRDVTDTDDFIGRFQASEQVSVRSRVGGYLQNIDFKDGQLVKAGDQLFQIDQRPFDTALNEANATLAVANSTLTYAKSEFERVDSLVKSGSQSVSTLDDRRRELQSAEANVEGAQASVERAKLDLIYSNITAPLSGRIDRHLISAGNLVQADQTVLTTIVAMDPIDFYFDVDERRLLNYAETARKQGNVLQDGGGSLPVTVTLADRDHTKVKGVVDFAENTVDPESGTLRVRARFANPNFLLQPGLFGRVAIEGSNAYQAVLIPDEAIASDQNERVVYVVGEDGTVSTKSVRPGPKLYGYRVIRSGLTGGETIVVKGVVRVRPGGKVTPVTVQLPPENNDAPASSQEAAAAVEPSK</sequence>
<evidence type="ECO:0000259" key="6">
    <source>
        <dbReference type="Pfam" id="PF25876"/>
    </source>
</evidence>
<dbReference type="Pfam" id="PF25944">
    <property type="entry name" value="Beta-barrel_RND"/>
    <property type="match status" value="1"/>
</dbReference>